<feature type="chain" id="PRO_5046823420" evidence="4">
    <location>
        <begin position="36"/>
        <end position="590"/>
    </location>
</feature>
<dbReference type="Gene3D" id="2.60.40.10">
    <property type="entry name" value="Immunoglobulins"/>
    <property type="match status" value="1"/>
</dbReference>
<dbReference type="SMART" id="SM00060">
    <property type="entry name" value="FN3"/>
    <property type="match status" value="2"/>
</dbReference>
<gene>
    <name evidence="6" type="ORF">QRT04_07035</name>
</gene>
<accession>A0ABT7SER5</accession>
<comment type="caution">
    <text evidence="6">The sequence shown here is derived from an EMBL/GenBank/DDBJ whole genome shotgun (WGS) entry which is preliminary data.</text>
</comment>
<dbReference type="Pfam" id="PF03372">
    <property type="entry name" value="Exo_endo_phos"/>
    <property type="match status" value="1"/>
</dbReference>
<name>A0ABT7SER5_9CELL</name>
<dbReference type="InterPro" id="IPR036116">
    <property type="entry name" value="FN3_sf"/>
</dbReference>
<keyword evidence="3" id="KW-0624">Polysaccharide degradation</keyword>
<dbReference type="InterPro" id="IPR013783">
    <property type="entry name" value="Ig-like_fold"/>
</dbReference>
<organism evidence="6 7">
    <name type="scientific">Cellulomonas alba</name>
    <dbReference type="NCBI Taxonomy" id="3053467"/>
    <lineage>
        <taxon>Bacteria</taxon>
        <taxon>Bacillati</taxon>
        <taxon>Actinomycetota</taxon>
        <taxon>Actinomycetes</taxon>
        <taxon>Micrococcales</taxon>
        <taxon>Cellulomonadaceae</taxon>
        <taxon>Cellulomonas</taxon>
    </lineage>
</organism>
<dbReference type="PANTHER" id="PTHR46708:SF2">
    <property type="entry name" value="FIBRONECTIN TYPE-III DOMAIN-CONTAINING PROTEIN"/>
    <property type="match status" value="1"/>
</dbReference>
<dbReference type="InterPro" id="IPR036691">
    <property type="entry name" value="Endo/exonu/phosph_ase_sf"/>
</dbReference>
<keyword evidence="7" id="KW-1185">Reference proteome</keyword>
<keyword evidence="3" id="KW-0119">Carbohydrate metabolism</keyword>
<evidence type="ECO:0000256" key="3">
    <source>
        <dbReference type="ARBA" id="ARBA00023326"/>
    </source>
</evidence>
<dbReference type="InterPro" id="IPR050991">
    <property type="entry name" value="ECM_Regulatory_Proteins"/>
</dbReference>
<feature type="domain" description="Fibronectin type-III" evidence="5">
    <location>
        <begin position="42"/>
        <end position="133"/>
    </location>
</feature>
<proteinExistence type="predicted"/>
<keyword evidence="6" id="KW-0540">Nuclease</keyword>
<dbReference type="InterPro" id="IPR003961">
    <property type="entry name" value="FN3_dom"/>
</dbReference>
<evidence type="ECO:0000256" key="1">
    <source>
        <dbReference type="ARBA" id="ARBA00022737"/>
    </source>
</evidence>
<keyword evidence="4" id="KW-0732">Signal</keyword>
<dbReference type="PANTHER" id="PTHR46708">
    <property type="entry name" value="TENASCIN"/>
    <property type="match status" value="1"/>
</dbReference>
<dbReference type="CDD" id="cd00063">
    <property type="entry name" value="FN3"/>
    <property type="match status" value="1"/>
</dbReference>
<dbReference type="EMBL" id="JAUCGQ010000001">
    <property type="protein sequence ID" value="MDM7854680.1"/>
    <property type="molecule type" value="Genomic_DNA"/>
</dbReference>
<dbReference type="PROSITE" id="PS50853">
    <property type="entry name" value="FN3"/>
    <property type="match status" value="1"/>
</dbReference>
<evidence type="ECO:0000256" key="4">
    <source>
        <dbReference type="SAM" id="SignalP"/>
    </source>
</evidence>
<keyword evidence="6" id="KW-0255">Endonuclease</keyword>
<evidence type="ECO:0000313" key="7">
    <source>
        <dbReference type="Proteomes" id="UP001529338"/>
    </source>
</evidence>
<dbReference type="RefSeq" id="WP_289454461.1">
    <property type="nucleotide sequence ID" value="NZ_JAUCGQ010000001.1"/>
</dbReference>
<sequence length="590" mass="63903">MRHRHRHRLRRLAPVTPLVVIGLAVASFTASQAFAQEPRIEPVGPVAVSSVGWRSFHVDWARPEGAASTRIAVATDPLMRHVVWSERSAAARPHAYVDRGLTEGTEYFLQVTPSNGKRVGDPTPVRELRTGWRLPGYLDAVHVGQVGTGGFSLSWARPTDASSYRVVASAHPDLSQPFLDDVVWETSTRVAAPRDGARYYVSVLPLRGSHESAPTTASVTLPVKHVAAVRAPVAQPRSDGTFDVRWPQVANATGYTVSLASSQHGRAVWTSKPTAAASMRTPAGVARSLRGIVWVRVTASRFGRVPRTSGSVATARVQGAVTGRPRLTIKVASYNLLGPQYRAHGGESWRTRFAAEGRALRGFDVAGVQEAPRTFHGGSPQQVVARHARLTIARHPSSHRDCAAGSTPILYRASRFQLTACGSTRVSDTRRDQPRYVTWAVLRDKATHRSVLVADTHLTAHLEGAGSRAAAAERLRQARRVAAVIRRHNPHHLPVVLVGDLNSYLGSAPATPVGVFAQAGLADGELTADRLVGTRWNSYHGFHATKARGHHLDHVLTSSGTRVVSLEVRRTNERHAPSDHHRVSAVIAIG</sequence>
<evidence type="ECO:0000313" key="6">
    <source>
        <dbReference type="EMBL" id="MDM7854680.1"/>
    </source>
</evidence>
<dbReference type="SUPFAM" id="SSF49265">
    <property type="entry name" value="Fibronectin type III"/>
    <property type="match status" value="1"/>
</dbReference>
<feature type="signal peptide" evidence="4">
    <location>
        <begin position="1"/>
        <end position="35"/>
    </location>
</feature>
<keyword evidence="1" id="KW-0677">Repeat</keyword>
<dbReference type="Gene3D" id="3.60.10.10">
    <property type="entry name" value="Endonuclease/exonuclease/phosphatase"/>
    <property type="match status" value="1"/>
</dbReference>
<keyword evidence="6" id="KW-0378">Hydrolase</keyword>
<protein>
    <submittedName>
        <fullName evidence="6">Endonuclease/exonuclease/phosphatase family protein</fullName>
    </submittedName>
</protein>
<dbReference type="InterPro" id="IPR005135">
    <property type="entry name" value="Endo/exonuclease/phosphatase"/>
</dbReference>
<dbReference type="SUPFAM" id="SSF56219">
    <property type="entry name" value="DNase I-like"/>
    <property type="match status" value="1"/>
</dbReference>
<evidence type="ECO:0000256" key="2">
    <source>
        <dbReference type="ARBA" id="ARBA00023295"/>
    </source>
</evidence>
<evidence type="ECO:0000259" key="5">
    <source>
        <dbReference type="PROSITE" id="PS50853"/>
    </source>
</evidence>
<dbReference type="Proteomes" id="UP001529338">
    <property type="component" value="Unassembled WGS sequence"/>
</dbReference>
<reference evidence="6 7" key="1">
    <citation type="submission" date="2023-06" db="EMBL/GenBank/DDBJ databases">
        <title>Cellulomonas sp. MW4 Whole genome sequence.</title>
        <authorList>
            <person name="Park S."/>
        </authorList>
    </citation>
    <scope>NUCLEOTIDE SEQUENCE [LARGE SCALE GENOMIC DNA]</scope>
    <source>
        <strain evidence="6 7">MW4</strain>
    </source>
</reference>
<keyword evidence="2" id="KW-0326">Glycosidase</keyword>
<dbReference type="GO" id="GO:0004519">
    <property type="term" value="F:endonuclease activity"/>
    <property type="evidence" value="ECO:0007669"/>
    <property type="project" value="UniProtKB-KW"/>
</dbReference>